<proteinExistence type="predicted"/>
<comment type="subcellular location">
    <subcellularLocation>
        <location evidence="1">Cell membrane</location>
        <topology evidence="1">Multi-pass membrane protein</topology>
    </subcellularLocation>
</comment>
<accession>A0A4R3MTZ8</accession>
<comment type="caution">
    <text evidence="7">The sequence shown here is derived from an EMBL/GenBank/DDBJ whole genome shotgun (WGS) entry which is preliminary data.</text>
</comment>
<dbReference type="PIRSF" id="PIRSF038958">
    <property type="entry name" value="PG_synth_SpoVB"/>
    <property type="match status" value="1"/>
</dbReference>
<feature type="transmembrane region" description="Helical" evidence="6">
    <location>
        <begin position="192"/>
        <end position="216"/>
    </location>
</feature>
<feature type="transmembrane region" description="Helical" evidence="6">
    <location>
        <begin position="467"/>
        <end position="490"/>
    </location>
</feature>
<feature type="transmembrane region" description="Helical" evidence="6">
    <location>
        <begin position="12"/>
        <end position="35"/>
    </location>
</feature>
<sequence length="539" mass="59508">MALSKMVKGTMLLTGAAMISKVLGILYVIPFEWIVGHNGGALFSYAYIPYTILISISTMGVPLAMSKFVSKYHSLGDYYTARRMFTSGLFFMFVTGFIAFLMLFFGAEVFARWIITDKDLSNSVEDVAFVIQMVSIALIIIPAMSLVRGYFQGQESMAPTAVSQVVEQIARIVFLLAGASAVIFLLDGEVTTAVGLATFAAFIGAIASSAVLWFYWRTRKPFMDRQLSSQRRRVNYPLSDLFKELLSYAGPFVLVGIATPIYQLIDQFTFNRAMAHIGLAEISEAAFSAIVLYGHKLVIIPVTVATGLSLALLPAITSAFTEKKRDVYIKHINQSLQMIMLVTIPAVVGLSLLSKEAYGTFYGVDQLDLGSGLLRMYAPVALFYALFTLTSSILQGINRQNFAVVSLGVGVLIKLILNIPLIYFMQAKGAIIATGLAVSTASLLNLWKIHQVVQLPVRQLIKRTVLIGIFTLIMTGTILILKWLLQMVIFDEASRLSLLAELLILAGAGGYIYLWFSYKSTLLERVLGGRVRLFERMFF</sequence>
<dbReference type="Proteomes" id="UP000294650">
    <property type="component" value="Unassembled WGS sequence"/>
</dbReference>
<feature type="transmembrane region" description="Helical" evidence="6">
    <location>
        <begin position="374"/>
        <end position="394"/>
    </location>
</feature>
<dbReference type="InterPro" id="IPR002797">
    <property type="entry name" value="Polysacc_synth"/>
</dbReference>
<evidence type="ECO:0000256" key="5">
    <source>
        <dbReference type="ARBA" id="ARBA00023136"/>
    </source>
</evidence>
<keyword evidence="4 6" id="KW-1133">Transmembrane helix</keyword>
<protein>
    <submittedName>
        <fullName evidence="7">O-antigen/teichoic acid export membrane protein</fullName>
    </submittedName>
</protein>
<evidence type="ECO:0000256" key="4">
    <source>
        <dbReference type="ARBA" id="ARBA00022989"/>
    </source>
</evidence>
<dbReference type="AlphaFoldDB" id="A0A4R3MTZ8"/>
<reference evidence="7 8" key="1">
    <citation type="submission" date="2019-03" db="EMBL/GenBank/DDBJ databases">
        <title>Genomic Encyclopedia of Type Strains, Phase IV (KMG-IV): sequencing the most valuable type-strain genomes for metagenomic binning, comparative biology and taxonomic classification.</title>
        <authorList>
            <person name="Goeker M."/>
        </authorList>
    </citation>
    <scope>NUCLEOTIDE SEQUENCE [LARGE SCALE GENOMIC DNA]</scope>
    <source>
        <strain evidence="7 8">DSM 25894</strain>
    </source>
</reference>
<dbReference type="Pfam" id="PF01943">
    <property type="entry name" value="Polysacc_synt"/>
    <property type="match status" value="1"/>
</dbReference>
<dbReference type="RefSeq" id="WP_243646847.1">
    <property type="nucleotide sequence ID" value="NZ_SMAN01000016.1"/>
</dbReference>
<feature type="transmembrane region" description="Helical" evidence="6">
    <location>
        <begin position="496"/>
        <end position="516"/>
    </location>
</feature>
<keyword evidence="2" id="KW-1003">Cell membrane</keyword>
<evidence type="ECO:0000256" key="3">
    <source>
        <dbReference type="ARBA" id="ARBA00022692"/>
    </source>
</evidence>
<evidence type="ECO:0000313" key="7">
    <source>
        <dbReference type="EMBL" id="TCT19930.1"/>
    </source>
</evidence>
<dbReference type="CDD" id="cd13124">
    <property type="entry name" value="MATE_SpoVB_like"/>
    <property type="match status" value="1"/>
</dbReference>
<dbReference type="GO" id="GO:0005886">
    <property type="term" value="C:plasma membrane"/>
    <property type="evidence" value="ECO:0007669"/>
    <property type="project" value="UniProtKB-SubCell"/>
</dbReference>
<feature type="transmembrane region" description="Helical" evidence="6">
    <location>
        <begin position="89"/>
        <end position="115"/>
    </location>
</feature>
<dbReference type="PANTHER" id="PTHR30250">
    <property type="entry name" value="PST FAMILY PREDICTED COLANIC ACID TRANSPORTER"/>
    <property type="match status" value="1"/>
</dbReference>
<evidence type="ECO:0000256" key="6">
    <source>
        <dbReference type="SAM" id="Phobius"/>
    </source>
</evidence>
<keyword evidence="3 6" id="KW-0812">Transmembrane</keyword>
<feature type="transmembrane region" description="Helical" evidence="6">
    <location>
        <begin position="429"/>
        <end position="447"/>
    </location>
</feature>
<name>A0A4R3MTZ8_9BACI</name>
<feature type="transmembrane region" description="Helical" evidence="6">
    <location>
        <begin position="168"/>
        <end position="186"/>
    </location>
</feature>
<organism evidence="7 8">
    <name type="scientific">Melghiribacillus thermohalophilus</name>
    <dbReference type="NCBI Taxonomy" id="1324956"/>
    <lineage>
        <taxon>Bacteria</taxon>
        <taxon>Bacillati</taxon>
        <taxon>Bacillota</taxon>
        <taxon>Bacilli</taxon>
        <taxon>Bacillales</taxon>
        <taxon>Bacillaceae</taxon>
        <taxon>Melghiribacillus</taxon>
    </lineage>
</organism>
<feature type="transmembrane region" description="Helical" evidence="6">
    <location>
        <begin position="401"/>
        <end position="423"/>
    </location>
</feature>
<feature type="transmembrane region" description="Helical" evidence="6">
    <location>
        <begin position="245"/>
        <end position="265"/>
    </location>
</feature>
<dbReference type="EMBL" id="SMAN01000016">
    <property type="protein sequence ID" value="TCT19930.1"/>
    <property type="molecule type" value="Genomic_DNA"/>
</dbReference>
<feature type="transmembrane region" description="Helical" evidence="6">
    <location>
        <begin position="297"/>
        <end position="316"/>
    </location>
</feature>
<evidence type="ECO:0000256" key="2">
    <source>
        <dbReference type="ARBA" id="ARBA00022475"/>
    </source>
</evidence>
<dbReference type="InterPro" id="IPR024923">
    <property type="entry name" value="PG_synth_SpoVB"/>
</dbReference>
<feature type="transmembrane region" description="Helical" evidence="6">
    <location>
        <begin position="47"/>
        <end position="69"/>
    </location>
</feature>
<keyword evidence="8" id="KW-1185">Reference proteome</keyword>
<feature type="transmembrane region" description="Helical" evidence="6">
    <location>
        <begin position="336"/>
        <end position="354"/>
    </location>
</feature>
<feature type="transmembrane region" description="Helical" evidence="6">
    <location>
        <begin position="127"/>
        <end position="147"/>
    </location>
</feature>
<evidence type="ECO:0000313" key="8">
    <source>
        <dbReference type="Proteomes" id="UP000294650"/>
    </source>
</evidence>
<dbReference type="InterPro" id="IPR050833">
    <property type="entry name" value="Poly_Biosynth_Transport"/>
</dbReference>
<gene>
    <name evidence="7" type="ORF">EDD68_11659</name>
</gene>
<dbReference type="PANTHER" id="PTHR30250:SF21">
    <property type="entry name" value="LIPID II FLIPPASE MURJ"/>
    <property type="match status" value="1"/>
</dbReference>
<keyword evidence="5 6" id="KW-0472">Membrane</keyword>
<evidence type="ECO:0000256" key="1">
    <source>
        <dbReference type="ARBA" id="ARBA00004651"/>
    </source>
</evidence>